<organism evidence="2 3">
    <name type="scientific">Streptomyces indicus</name>
    <dbReference type="NCBI Taxonomy" id="417292"/>
    <lineage>
        <taxon>Bacteria</taxon>
        <taxon>Bacillati</taxon>
        <taxon>Actinomycetota</taxon>
        <taxon>Actinomycetes</taxon>
        <taxon>Kitasatosporales</taxon>
        <taxon>Streptomycetaceae</taxon>
        <taxon>Streptomyces</taxon>
    </lineage>
</organism>
<gene>
    <name evidence="2" type="ORF">SAMN05421806_104171</name>
</gene>
<sequence length="218" mass="22750">MCAMTHTRSPLRALRAALFAAVAVTLAGVGHSSMSEHELPLGPVLLAFAALTAGTWCAGGRRRGLPSIAAGMVAVQTLLHGIFALTGAHTAPPSPHAAHLRHTGMPGMAAEPGLLDTLTHGSFGMLAAHLVAAVLCALWIARGEAAFFQLVEALAAFAFTPLRLLLSSVRLPAAPQLVQRRRTRRTQACPRTAVLAHAVIRRGPPAWAHLPHQAPTAA</sequence>
<feature type="transmembrane region" description="Helical" evidence="1">
    <location>
        <begin position="42"/>
        <end position="59"/>
    </location>
</feature>
<accession>A0A1G8YNM9</accession>
<protein>
    <recommendedName>
        <fullName evidence="4">Integral membrane protein</fullName>
    </recommendedName>
</protein>
<evidence type="ECO:0000313" key="2">
    <source>
        <dbReference type="EMBL" id="SDK04346.1"/>
    </source>
</evidence>
<keyword evidence="1" id="KW-0472">Membrane</keyword>
<name>A0A1G8YNM9_9ACTN</name>
<proteinExistence type="predicted"/>
<reference evidence="2 3" key="1">
    <citation type="submission" date="2016-10" db="EMBL/GenBank/DDBJ databases">
        <authorList>
            <person name="de Groot N.N."/>
        </authorList>
    </citation>
    <scope>NUCLEOTIDE SEQUENCE [LARGE SCALE GENOMIC DNA]</scope>
    <source>
        <strain evidence="2 3">CGMCC 4.5727</strain>
    </source>
</reference>
<evidence type="ECO:0000256" key="1">
    <source>
        <dbReference type="SAM" id="Phobius"/>
    </source>
</evidence>
<keyword evidence="1" id="KW-0812">Transmembrane</keyword>
<evidence type="ECO:0000313" key="3">
    <source>
        <dbReference type="Proteomes" id="UP000199155"/>
    </source>
</evidence>
<evidence type="ECO:0008006" key="4">
    <source>
        <dbReference type="Google" id="ProtNLM"/>
    </source>
</evidence>
<feature type="transmembrane region" description="Helical" evidence="1">
    <location>
        <begin position="123"/>
        <end position="141"/>
    </location>
</feature>
<keyword evidence="1" id="KW-1133">Transmembrane helix</keyword>
<dbReference type="Proteomes" id="UP000199155">
    <property type="component" value="Unassembled WGS sequence"/>
</dbReference>
<dbReference type="STRING" id="417292.SAMN05421806_104171"/>
<dbReference type="EMBL" id="FNFF01000004">
    <property type="protein sequence ID" value="SDK04346.1"/>
    <property type="molecule type" value="Genomic_DNA"/>
</dbReference>
<dbReference type="AlphaFoldDB" id="A0A1G8YNM9"/>
<keyword evidence="3" id="KW-1185">Reference proteome</keyword>